<dbReference type="PANTHER" id="PTHR23274:SF51">
    <property type="entry name" value="OS03G0423850 PROTEIN"/>
    <property type="match status" value="1"/>
</dbReference>
<reference evidence="3" key="1">
    <citation type="submission" date="2013-03" db="EMBL/GenBank/DDBJ databases">
        <title>The Genome Sequence of Anopheles epiroticus epiroticus2.</title>
        <authorList>
            <consortium name="The Broad Institute Genomics Platform"/>
            <person name="Neafsey D.E."/>
            <person name="Howell P."/>
            <person name="Walker B."/>
            <person name="Young S.K."/>
            <person name="Zeng Q."/>
            <person name="Gargeya S."/>
            <person name="Fitzgerald M."/>
            <person name="Haas B."/>
            <person name="Abouelleil A."/>
            <person name="Allen A.W."/>
            <person name="Alvarado L."/>
            <person name="Arachchi H.M."/>
            <person name="Berlin A.M."/>
            <person name="Chapman S.B."/>
            <person name="Gainer-Dewar J."/>
            <person name="Goldberg J."/>
            <person name="Griggs A."/>
            <person name="Gujja S."/>
            <person name="Hansen M."/>
            <person name="Howarth C."/>
            <person name="Imamovic A."/>
            <person name="Ireland A."/>
            <person name="Larimer J."/>
            <person name="McCowan C."/>
            <person name="Murphy C."/>
            <person name="Pearson M."/>
            <person name="Poon T.W."/>
            <person name="Priest M."/>
            <person name="Roberts A."/>
            <person name="Saif S."/>
            <person name="Shea T."/>
            <person name="Sisk P."/>
            <person name="Sykes S."/>
            <person name="Wortman J."/>
            <person name="Nusbaum C."/>
            <person name="Birren B."/>
        </authorList>
    </citation>
    <scope>NUCLEOTIDE SEQUENCE [LARGE SCALE GENOMIC DNA]</scope>
    <source>
        <strain evidence="3">Epiroticus2</strain>
    </source>
</reference>
<dbReference type="InterPro" id="IPR027417">
    <property type="entry name" value="P-loop_NTPase"/>
</dbReference>
<dbReference type="PANTHER" id="PTHR23274">
    <property type="entry name" value="DNA HELICASE-RELATED"/>
    <property type="match status" value="1"/>
</dbReference>
<protein>
    <submittedName>
        <fullName evidence="2">ATP-dependent DNA helicase</fullName>
    </submittedName>
</protein>
<dbReference type="GO" id="GO:0005657">
    <property type="term" value="C:replication fork"/>
    <property type="evidence" value="ECO:0007669"/>
    <property type="project" value="TreeGrafter"/>
</dbReference>
<evidence type="ECO:0000313" key="2">
    <source>
        <dbReference type="EnsemblMetazoa" id="AEPI011528-PA"/>
    </source>
</evidence>
<sequence>MVLPRTGHLHDDLLSLITKVYSGLERFYRDPIDTLVNPEEQENLQLPPEFLNSLNISGIPVHRLRLKRYIPVLLLRNLNTDMGLCNGTRLQIIYMKANCIHARIITGKRRGDDVLLPRILCDSNDKGLPFQIRRKQFPIQPCFAMTINKSQGQSLNHVGLYLPKNVFAHGQLSNDTILNCNPQSKDDQGVFTKNIVYKQVIDT</sequence>
<evidence type="ECO:0000313" key="3">
    <source>
        <dbReference type="Proteomes" id="UP000075885"/>
    </source>
</evidence>
<dbReference type="STRING" id="199890.A0A182PX41"/>
<dbReference type="Pfam" id="PF21530">
    <property type="entry name" value="Pif1_2B_dom"/>
    <property type="match status" value="1"/>
</dbReference>
<organism evidence="2 3">
    <name type="scientific">Anopheles epiroticus</name>
    <dbReference type="NCBI Taxonomy" id="199890"/>
    <lineage>
        <taxon>Eukaryota</taxon>
        <taxon>Metazoa</taxon>
        <taxon>Ecdysozoa</taxon>
        <taxon>Arthropoda</taxon>
        <taxon>Hexapoda</taxon>
        <taxon>Insecta</taxon>
        <taxon>Pterygota</taxon>
        <taxon>Neoptera</taxon>
        <taxon>Endopterygota</taxon>
        <taxon>Diptera</taxon>
        <taxon>Nematocera</taxon>
        <taxon>Culicoidea</taxon>
        <taxon>Culicidae</taxon>
        <taxon>Anophelinae</taxon>
        <taxon>Anopheles</taxon>
    </lineage>
</organism>
<dbReference type="EnsemblMetazoa" id="AEPI011528-RA">
    <property type="protein sequence ID" value="AEPI011528-PA"/>
    <property type="gene ID" value="AEPI011528"/>
</dbReference>
<dbReference type="Proteomes" id="UP000075885">
    <property type="component" value="Unassembled WGS sequence"/>
</dbReference>
<dbReference type="SUPFAM" id="SSF52540">
    <property type="entry name" value="P-loop containing nucleoside triphosphate hydrolases"/>
    <property type="match status" value="1"/>
</dbReference>
<evidence type="ECO:0000259" key="1">
    <source>
        <dbReference type="Pfam" id="PF21530"/>
    </source>
</evidence>
<accession>A0A182PX41</accession>
<keyword evidence="3" id="KW-1185">Reference proteome</keyword>
<name>A0A182PX41_9DIPT</name>
<proteinExistence type="predicted"/>
<dbReference type="AlphaFoldDB" id="A0A182PX41"/>
<reference evidence="2" key="2">
    <citation type="submission" date="2020-05" db="UniProtKB">
        <authorList>
            <consortium name="EnsemblMetazoa"/>
        </authorList>
    </citation>
    <scope>IDENTIFICATION</scope>
    <source>
        <strain evidence="2">Epiroticus2</strain>
    </source>
</reference>
<dbReference type="GO" id="GO:0006260">
    <property type="term" value="P:DNA replication"/>
    <property type="evidence" value="ECO:0007669"/>
    <property type="project" value="TreeGrafter"/>
</dbReference>
<dbReference type="InterPro" id="IPR049163">
    <property type="entry name" value="Pif1-like_2B_dom"/>
</dbReference>
<dbReference type="VEuPathDB" id="VectorBase:AEPI011528"/>
<feature type="domain" description="DNA helicase Pif1-like 2B" evidence="1">
    <location>
        <begin position="49"/>
        <end position="93"/>
    </location>
</feature>